<evidence type="ECO:0000313" key="7">
    <source>
        <dbReference type="Proteomes" id="UP000319817"/>
    </source>
</evidence>
<keyword evidence="2" id="KW-0489">Methyltransferase</keyword>
<dbReference type="InterPro" id="IPR029063">
    <property type="entry name" value="SAM-dependent_MTases_sf"/>
</dbReference>
<keyword evidence="7" id="KW-1185">Reference proteome</keyword>
<dbReference type="AlphaFoldDB" id="A0A517NZY9"/>
<feature type="compositionally biased region" description="Polar residues" evidence="5">
    <location>
        <begin position="1"/>
        <end position="11"/>
    </location>
</feature>
<dbReference type="CDD" id="cd02440">
    <property type="entry name" value="AdoMet_MTases"/>
    <property type="match status" value="1"/>
</dbReference>
<keyword evidence="3 6" id="KW-0808">Transferase</keyword>
<feature type="region of interest" description="Disordered" evidence="5">
    <location>
        <begin position="1"/>
        <end position="23"/>
    </location>
</feature>
<dbReference type="Gene3D" id="3.40.50.150">
    <property type="entry name" value="Vaccinia Virus protein VP39"/>
    <property type="match status" value="1"/>
</dbReference>
<organism evidence="6 7">
    <name type="scientific">Stieleria marina</name>
    <dbReference type="NCBI Taxonomy" id="1930275"/>
    <lineage>
        <taxon>Bacteria</taxon>
        <taxon>Pseudomonadati</taxon>
        <taxon>Planctomycetota</taxon>
        <taxon>Planctomycetia</taxon>
        <taxon>Pirellulales</taxon>
        <taxon>Pirellulaceae</taxon>
        <taxon>Stieleria</taxon>
    </lineage>
</organism>
<accession>A0A517NZY9</accession>
<keyword evidence="4" id="KW-0949">S-adenosyl-L-methionine</keyword>
<evidence type="ECO:0000256" key="3">
    <source>
        <dbReference type="ARBA" id="ARBA00022679"/>
    </source>
</evidence>
<evidence type="ECO:0000256" key="4">
    <source>
        <dbReference type="ARBA" id="ARBA00022691"/>
    </source>
</evidence>
<reference evidence="6 7" key="1">
    <citation type="submission" date="2019-02" db="EMBL/GenBank/DDBJ databases">
        <title>Deep-cultivation of Planctomycetes and their phenomic and genomic characterization uncovers novel biology.</title>
        <authorList>
            <person name="Wiegand S."/>
            <person name="Jogler M."/>
            <person name="Boedeker C."/>
            <person name="Pinto D."/>
            <person name="Vollmers J."/>
            <person name="Rivas-Marin E."/>
            <person name="Kohn T."/>
            <person name="Peeters S.H."/>
            <person name="Heuer A."/>
            <person name="Rast P."/>
            <person name="Oberbeckmann S."/>
            <person name="Bunk B."/>
            <person name="Jeske O."/>
            <person name="Meyerdierks A."/>
            <person name="Storesund J.E."/>
            <person name="Kallscheuer N."/>
            <person name="Luecker S."/>
            <person name="Lage O.M."/>
            <person name="Pohl T."/>
            <person name="Merkel B.J."/>
            <person name="Hornburger P."/>
            <person name="Mueller R.-W."/>
            <person name="Bruemmer F."/>
            <person name="Labrenz M."/>
            <person name="Spormann A.M."/>
            <person name="Op den Camp H."/>
            <person name="Overmann J."/>
            <person name="Amann R."/>
            <person name="Jetten M.S.M."/>
            <person name="Mascher T."/>
            <person name="Medema M.H."/>
            <person name="Devos D.P."/>
            <person name="Kaster A.-K."/>
            <person name="Ovreas L."/>
            <person name="Rohde M."/>
            <person name="Galperin M.Y."/>
            <person name="Jogler C."/>
        </authorList>
    </citation>
    <scope>NUCLEOTIDE SEQUENCE [LARGE SCALE GENOMIC DNA]</scope>
    <source>
        <strain evidence="6 7">K23_9</strain>
    </source>
</reference>
<name>A0A517NZY9_9BACT</name>
<evidence type="ECO:0000313" key="6">
    <source>
        <dbReference type="EMBL" id="QDT12686.1"/>
    </source>
</evidence>
<dbReference type="PANTHER" id="PTHR32183:SF6">
    <property type="entry name" value="CYSTEINE SULFINATE DESULFINASE_CYSTEINE DESULFURASE AND RELATED ENZYMES"/>
    <property type="match status" value="1"/>
</dbReference>
<evidence type="ECO:0000256" key="2">
    <source>
        <dbReference type="ARBA" id="ARBA00022603"/>
    </source>
</evidence>
<protein>
    <submittedName>
        <fullName evidence="6">Mg-protoporphyrin IX methyl transferase</fullName>
    </submittedName>
</protein>
<dbReference type="PANTHER" id="PTHR32183">
    <property type="match status" value="1"/>
</dbReference>
<dbReference type="InterPro" id="IPR008854">
    <property type="entry name" value="TPMT"/>
</dbReference>
<evidence type="ECO:0000256" key="5">
    <source>
        <dbReference type="SAM" id="MobiDB-lite"/>
    </source>
</evidence>
<dbReference type="GO" id="GO:0032259">
    <property type="term" value="P:methylation"/>
    <property type="evidence" value="ECO:0007669"/>
    <property type="project" value="UniProtKB-KW"/>
</dbReference>
<dbReference type="PROSITE" id="PS51585">
    <property type="entry name" value="SAM_MT_TPMT"/>
    <property type="match status" value="1"/>
</dbReference>
<dbReference type="RefSeq" id="WP_419189268.1">
    <property type="nucleotide sequence ID" value="NZ_CP036526.1"/>
</dbReference>
<dbReference type="Pfam" id="PF05724">
    <property type="entry name" value="TPMT"/>
    <property type="match status" value="1"/>
</dbReference>
<evidence type="ECO:0000256" key="1">
    <source>
        <dbReference type="ARBA" id="ARBA00022553"/>
    </source>
</evidence>
<gene>
    <name evidence="6" type="ORF">K239x_46980</name>
</gene>
<keyword evidence="1" id="KW-0597">Phosphoprotein</keyword>
<proteinExistence type="predicted"/>
<dbReference type="EMBL" id="CP036526">
    <property type="protein sequence ID" value="QDT12686.1"/>
    <property type="molecule type" value="Genomic_DNA"/>
</dbReference>
<dbReference type="GO" id="GO:0008757">
    <property type="term" value="F:S-adenosylmethionine-dependent methyltransferase activity"/>
    <property type="evidence" value="ECO:0007669"/>
    <property type="project" value="InterPro"/>
</dbReference>
<sequence length="211" mass="23639">MKENHAATSDTNLDHSDGSMSGAWQERYDAGKTGWDRGEPSPALLHWLNQDTLSSCRILVPGCGRGHEVVELASRGFEVTAIDIAMTPVRELTHRLTKSDLVAEVLRKDVLGFSSSEPFDAIYEQTSLCALEPGNWAAYETRLHRCLKPGGRIFALLMQSNRHDAPPFHCELRQIKQLFSDTRWSWSDDAFNVDHPSGMTEIATILTKRES</sequence>
<dbReference type="SUPFAM" id="SSF53335">
    <property type="entry name" value="S-adenosyl-L-methionine-dependent methyltransferases"/>
    <property type="match status" value="1"/>
</dbReference>
<dbReference type="Proteomes" id="UP000319817">
    <property type="component" value="Chromosome"/>
</dbReference>